<evidence type="ECO:0000313" key="6">
    <source>
        <dbReference type="Proteomes" id="UP001519887"/>
    </source>
</evidence>
<comment type="catalytic activity">
    <reaction evidence="1">
        <text>3',5'-cyclic CMP + H2O = CMP + H(+)</text>
        <dbReference type="Rhea" id="RHEA:72675"/>
        <dbReference type="ChEBI" id="CHEBI:15377"/>
        <dbReference type="ChEBI" id="CHEBI:15378"/>
        <dbReference type="ChEBI" id="CHEBI:58003"/>
        <dbReference type="ChEBI" id="CHEBI:60377"/>
    </reaction>
    <physiologicalReaction direction="left-to-right" evidence="1">
        <dbReference type="Rhea" id="RHEA:72676"/>
    </physiologicalReaction>
</comment>
<protein>
    <submittedName>
        <fullName evidence="5">MBL fold metallo-hydrolase</fullName>
    </submittedName>
</protein>
<dbReference type="InterPro" id="IPR036866">
    <property type="entry name" value="RibonucZ/Hydroxyglut_hydro"/>
</dbReference>
<dbReference type="InterPro" id="IPR050855">
    <property type="entry name" value="NDM-1-like"/>
</dbReference>
<evidence type="ECO:0000256" key="1">
    <source>
        <dbReference type="ARBA" id="ARBA00034221"/>
    </source>
</evidence>
<comment type="function">
    <text evidence="2">Counteracts the endogenous Pycsar antiviral defense system. Phosphodiesterase that enables metal-dependent hydrolysis of host cyclic nucleotide Pycsar defense signals such as cCMP and cUMP.</text>
</comment>
<dbReference type="Pfam" id="PF00753">
    <property type="entry name" value="Lactamase_B"/>
    <property type="match status" value="1"/>
</dbReference>
<evidence type="ECO:0000256" key="3">
    <source>
        <dbReference type="ARBA" id="ARBA00048505"/>
    </source>
</evidence>
<gene>
    <name evidence="5" type="ORF">K0U00_33210</name>
</gene>
<dbReference type="CDD" id="cd07721">
    <property type="entry name" value="yflN-like_MBL-fold"/>
    <property type="match status" value="1"/>
</dbReference>
<evidence type="ECO:0000313" key="5">
    <source>
        <dbReference type="EMBL" id="MBW7458918.1"/>
    </source>
</evidence>
<reference evidence="5 6" key="1">
    <citation type="submission" date="2021-07" db="EMBL/GenBank/DDBJ databases">
        <title>Paenibacillus radiodurans sp. nov., isolated from the southeastern edge of Tengger Desert.</title>
        <authorList>
            <person name="Zhang G."/>
        </authorList>
    </citation>
    <scope>NUCLEOTIDE SEQUENCE [LARGE SCALE GENOMIC DNA]</scope>
    <source>
        <strain evidence="5 6">CCM 7311</strain>
    </source>
</reference>
<organism evidence="5 6">
    <name type="scientific">Paenibacillus sepulcri</name>
    <dbReference type="NCBI Taxonomy" id="359917"/>
    <lineage>
        <taxon>Bacteria</taxon>
        <taxon>Bacillati</taxon>
        <taxon>Bacillota</taxon>
        <taxon>Bacilli</taxon>
        <taxon>Bacillales</taxon>
        <taxon>Paenibacillaceae</taxon>
        <taxon>Paenibacillus</taxon>
    </lineage>
</organism>
<dbReference type="InterPro" id="IPR001279">
    <property type="entry name" value="Metallo-B-lactamas"/>
</dbReference>
<keyword evidence="6" id="KW-1185">Reference proteome</keyword>
<feature type="domain" description="Metallo-beta-lactamase" evidence="4">
    <location>
        <begin position="5"/>
        <end position="146"/>
    </location>
</feature>
<sequence length="169" mass="18482">LGRLTKIIITHQDLDHIGSLRELLEACEGRVQVLAHEAIIPYLSGETPLIKGGALFTPTKVDRILHDGEVLPYAGGIRVIYTPGHSPDHISLYHEPSKTLITGDALTSHNGVLMPPSPTHTPEWDTAMESISKFQALDIDTVITYHGGIVTNRIQERLKEIVNGQDAAI</sequence>
<comment type="catalytic activity">
    <reaction evidence="3">
        <text>3',5'-cyclic UMP + H2O = UMP + H(+)</text>
        <dbReference type="Rhea" id="RHEA:70575"/>
        <dbReference type="ChEBI" id="CHEBI:15377"/>
        <dbReference type="ChEBI" id="CHEBI:15378"/>
        <dbReference type="ChEBI" id="CHEBI:57865"/>
        <dbReference type="ChEBI" id="CHEBI:184387"/>
    </reaction>
    <physiologicalReaction direction="left-to-right" evidence="3">
        <dbReference type="Rhea" id="RHEA:70576"/>
    </physiologicalReaction>
</comment>
<dbReference type="SMART" id="SM00849">
    <property type="entry name" value="Lactamase_B"/>
    <property type="match status" value="1"/>
</dbReference>
<feature type="non-terminal residue" evidence="5">
    <location>
        <position position="1"/>
    </location>
</feature>
<dbReference type="SUPFAM" id="SSF56281">
    <property type="entry name" value="Metallo-hydrolase/oxidoreductase"/>
    <property type="match status" value="1"/>
</dbReference>
<name>A0ABS7CDC8_9BACL</name>
<comment type="caution">
    <text evidence="5">The sequence shown here is derived from an EMBL/GenBank/DDBJ whole genome shotgun (WGS) entry which is preliminary data.</text>
</comment>
<evidence type="ECO:0000259" key="4">
    <source>
        <dbReference type="SMART" id="SM00849"/>
    </source>
</evidence>
<accession>A0ABS7CDC8</accession>
<dbReference type="PANTHER" id="PTHR42951:SF15">
    <property type="entry name" value="METALLO-BETA-LACTAMASE SUPERFAMILY PROTEIN"/>
    <property type="match status" value="1"/>
</dbReference>
<dbReference type="Gene3D" id="3.60.15.10">
    <property type="entry name" value="Ribonuclease Z/Hydroxyacylglutathione hydrolase-like"/>
    <property type="match status" value="1"/>
</dbReference>
<proteinExistence type="predicted"/>
<dbReference type="Proteomes" id="UP001519887">
    <property type="component" value="Unassembled WGS sequence"/>
</dbReference>
<dbReference type="EMBL" id="JAHZIK010001402">
    <property type="protein sequence ID" value="MBW7458918.1"/>
    <property type="molecule type" value="Genomic_DNA"/>
</dbReference>
<dbReference type="PANTHER" id="PTHR42951">
    <property type="entry name" value="METALLO-BETA-LACTAMASE DOMAIN-CONTAINING"/>
    <property type="match status" value="1"/>
</dbReference>
<evidence type="ECO:0000256" key="2">
    <source>
        <dbReference type="ARBA" id="ARBA00034301"/>
    </source>
</evidence>